<gene>
    <name evidence="1" type="ORF">A2U01_0009519</name>
</gene>
<feature type="non-terminal residue" evidence="1">
    <location>
        <position position="123"/>
    </location>
</feature>
<evidence type="ECO:0000313" key="2">
    <source>
        <dbReference type="Proteomes" id="UP000265520"/>
    </source>
</evidence>
<protein>
    <submittedName>
        <fullName evidence="1">Uncharacterized protein</fullName>
    </submittedName>
</protein>
<proteinExistence type="predicted"/>
<sequence length="123" mass="14230">MHIHARYLSPPYLKPKPPYQPPILTIGVISSARSEQWHRLSMEDINRTNIILTISGGPLDNRENHQPQSQQQQTLTINHKKLARPILGFGDHEMIDRTPNKEFPRLMIATLAWHNVSRILIDE</sequence>
<dbReference type="AlphaFoldDB" id="A0A392MPR7"/>
<evidence type="ECO:0000313" key="1">
    <source>
        <dbReference type="EMBL" id="MCH88628.1"/>
    </source>
</evidence>
<name>A0A392MPR7_9FABA</name>
<dbReference type="Proteomes" id="UP000265520">
    <property type="component" value="Unassembled WGS sequence"/>
</dbReference>
<dbReference type="EMBL" id="LXQA010014527">
    <property type="protein sequence ID" value="MCH88628.1"/>
    <property type="molecule type" value="Genomic_DNA"/>
</dbReference>
<reference evidence="1 2" key="1">
    <citation type="journal article" date="2018" name="Front. Plant Sci.">
        <title>Red Clover (Trifolium pratense) and Zigzag Clover (T. medium) - A Picture of Genomic Similarities and Differences.</title>
        <authorList>
            <person name="Dluhosova J."/>
            <person name="Istvanek J."/>
            <person name="Nedelnik J."/>
            <person name="Repkova J."/>
        </authorList>
    </citation>
    <scope>NUCLEOTIDE SEQUENCE [LARGE SCALE GENOMIC DNA]</scope>
    <source>
        <strain evidence="2">cv. 10/8</strain>
        <tissue evidence="1">Leaf</tissue>
    </source>
</reference>
<keyword evidence="2" id="KW-1185">Reference proteome</keyword>
<accession>A0A392MPR7</accession>
<comment type="caution">
    <text evidence="1">The sequence shown here is derived from an EMBL/GenBank/DDBJ whole genome shotgun (WGS) entry which is preliminary data.</text>
</comment>
<organism evidence="1 2">
    <name type="scientific">Trifolium medium</name>
    <dbReference type="NCBI Taxonomy" id="97028"/>
    <lineage>
        <taxon>Eukaryota</taxon>
        <taxon>Viridiplantae</taxon>
        <taxon>Streptophyta</taxon>
        <taxon>Embryophyta</taxon>
        <taxon>Tracheophyta</taxon>
        <taxon>Spermatophyta</taxon>
        <taxon>Magnoliopsida</taxon>
        <taxon>eudicotyledons</taxon>
        <taxon>Gunneridae</taxon>
        <taxon>Pentapetalae</taxon>
        <taxon>rosids</taxon>
        <taxon>fabids</taxon>
        <taxon>Fabales</taxon>
        <taxon>Fabaceae</taxon>
        <taxon>Papilionoideae</taxon>
        <taxon>50 kb inversion clade</taxon>
        <taxon>NPAAA clade</taxon>
        <taxon>Hologalegina</taxon>
        <taxon>IRL clade</taxon>
        <taxon>Trifolieae</taxon>
        <taxon>Trifolium</taxon>
    </lineage>
</organism>